<sequence>MSSLTSHEWRDWNIPQVTLSIITKDRPQSLSRLLESIIDAKFFGDKIDLRVNMEQSSDLNTRNIIKNFRWSHGSMFVHHRVIHGGLLTAVAESWYPHSQDAYGVLLEDDVELSPLFYAWIKMTLLRYRYGSNRGRAPQMFGISLYQPKNLELDLNGRRPFNASHTLLSAGSKAFTPYLSPIPCSWGGVYFPEHWMEFHDYITMRFSEDILNLSQIIVPDVRSNQWTRSWKKYFIELVYLRGYVMLYPNFPQQISFSTNHLEVGSHVKIRSMEKRESFSVPLMKLGGGTAAREVDLLDLPNKTLPDWTSLPVLNLTGVPTTLDALAEAGVRKYFELGLCGDLSDSGESKC</sequence>
<reference evidence="1 2" key="1">
    <citation type="submission" date="2016-08" db="EMBL/GenBank/DDBJ databases">
        <authorList>
            <consortium name="Lentinula edodes genome sequencing consortium"/>
            <person name="Sakamoto Y."/>
            <person name="Nakade K."/>
            <person name="Sato S."/>
            <person name="Yoshida Y."/>
            <person name="Miyazaki K."/>
            <person name="Natsume S."/>
            <person name="Konno N."/>
        </authorList>
    </citation>
    <scope>NUCLEOTIDE SEQUENCE [LARGE SCALE GENOMIC DNA]</scope>
    <source>
        <strain evidence="1 2">NBRC 111202</strain>
    </source>
</reference>
<dbReference type="GO" id="GO:0016740">
    <property type="term" value="F:transferase activity"/>
    <property type="evidence" value="ECO:0007669"/>
    <property type="project" value="UniProtKB-KW"/>
</dbReference>
<dbReference type="STRING" id="5353.A0A1Q3ES43"/>
<proteinExistence type="predicted"/>
<keyword evidence="2" id="KW-1185">Reference proteome</keyword>
<dbReference type="SUPFAM" id="SSF53448">
    <property type="entry name" value="Nucleotide-diphospho-sugar transferases"/>
    <property type="match status" value="1"/>
</dbReference>
<dbReference type="PANTHER" id="PTHR33604:SF3">
    <property type="entry name" value="OSJNBA0004B13.7 PROTEIN"/>
    <property type="match status" value="1"/>
</dbReference>
<dbReference type="InterPro" id="IPR029044">
    <property type="entry name" value="Nucleotide-diphossugar_trans"/>
</dbReference>
<keyword evidence="1" id="KW-0808">Transferase</keyword>
<organism evidence="1 2">
    <name type="scientific">Lentinula edodes</name>
    <name type="common">Shiitake mushroom</name>
    <name type="synonym">Lentinus edodes</name>
    <dbReference type="NCBI Taxonomy" id="5353"/>
    <lineage>
        <taxon>Eukaryota</taxon>
        <taxon>Fungi</taxon>
        <taxon>Dikarya</taxon>
        <taxon>Basidiomycota</taxon>
        <taxon>Agaricomycotina</taxon>
        <taxon>Agaricomycetes</taxon>
        <taxon>Agaricomycetidae</taxon>
        <taxon>Agaricales</taxon>
        <taxon>Marasmiineae</taxon>
        <taxon>Omphalotaceae</taxon>
        <taxon>Lentinula</taxon>
    </lineage>
</organism>
<dbReference type="AlphaFoldDB" id="A0A1Q3ES43"/>
<comment type="caution">
    <text evidence="1">The sequence shown here is derived from an EMBL/GenBank/DDBJ whole genome shotgun (WGS) entry which is preliminary data.</text>
</comment>
<evidence type="ECO:0000313" key="2">
    <source>
        <dbReference type="Proteomes" id="UP000188533"/>
    </source>
</evidence>
<name>A0A1Q3ES43_LENED</name>
<dbReference type="Gene3D" id="3.90.550.10">
    <property type="entry name" value="Spore Coat Polysaccharide Biosynthesis Protein SpsA, Chain A"/>
    <property type="match status" value="1"/>
</dbReference>
<protein>
    <submittedName>
        <fullName evidence="1">Glycosyltransferase 2</fullName>
    </submittedName>
</protein>
<accession>A0A1Q3ES43</accession>
<reference evidence="1 2" key="2">
    <citation type="submission" date="2017-02" db="EMBL/GenBank/DDBJ databases">
        <title>A genome survey and senescence transcriptome analysis in Lentinula edodes.</title>
        <authorList>
            <person name="Sakamoto Y."/>
            <person name="Nakade K."/>
            <person name="Sato S."/>
            <person name="Yoshida Y."/>
            <person name="Miyazaki K."/>
            <person name="Natsume S."/>
            <person name="Konno N."/>
        </authorList>
    </citation>
    <scope>NUCLEOTIDE SEQUENCE [LARGE SCALE GENOMIC DNA]</scope>
    <source>
        <strain evidence="1 2">NBRC 111202</strain>
    </source>
</reference>
<gene>
    <name evidence="1" type="ORF">LENED_012226</name>
</gene>
<dbReference type="Proteomes" id="UP000188533">
    <property type="component" value="Unassembled WGS sequence"/>
</dbReference>
<evidence type="ECO:0000313" key="1">
    <source>
        <dbReference type="EMBL" id="GAW10003.1"/>
    </source>
</evidence>
<dbReference type="PANTHER" id="PTHR33604">
    <property type="entry name" value="OSJNBA0004B13.7 PROTEIN"/>
    <property type="match status" value="1"/>
</dbReference>
<dbReference type="EMBL" id="BDGU01001498">
    <property type="protein sequence ID" value="GAW10003.1"/>
    <property type="molecule type" value="Genomic_DNA"/>
</dbReference>